<proteinExistence type="predicted"/>
<dbReference type="PANTHER" id="PTHR12419:SF7">
    <property type="entry name" value="OTU DOMAIN-CONTAINING PROTEIN 3"/>
    <property type="match status" value="1"/>
</dbReference>
<dbReference type="SUPFAM" id="SSF54001">
    <property type="entry name" value="Cysteine proteinases"/>
    <property type="match status" value="1"/>
</dbReference>
<evidence type="ECO:0000259" key="2">
    <source>
        <dbReference type="PROSITE" id="PS50802"/>
    </source>
</evidence>
<keyword evidence="4" id="KW-1185">Reference proteome</keyword>
<sequence>MPKTKKASYRRRNKANKGRMQQRRLRNNACNIPVSRVIQNNGSVTKRSHEIEVIAANTGSTFHFFPVNDTWSDSMFHNLSAVSSLAQSPSINQTAIGNPQICHITAKPSVVKNIEGDGICFFRCLSYLITNSEENHLALRHQIVQSIQPTHLTSSSQTVQQYIHASNMDFPNVWSTEVEIMAAASLLQTDIYTYALQGNQWKRLRYPATGNLGTPVDKTKRAIYIVNTSSIHYDVIFAVNDSTSPTSDTHHIPSCKTTQLVKEEID</sequence>
<protein>
    <recommendedName>
        <fullName evidence="2">OTU domain-containing protein</fullName>
    </recommendedName>
</protein>
<feature type="domain" description="OTU" evidence="2">
    <location>
        <begin position="109"/>
        <end position="239"/>
    </location>
</feature>
<evidence type="ECO:0000256" key="1">
    <source>
        <dbReference type="SAM" id="MobiDB-lite"/>
    </source>
</evidence>
<dbReference type="AlphaFoldDB" id="A0A9Q0YBN5"/>
<dbReference type="InterPro" id="IPR050704">
    <property type="entry name" value="Peptidase_C85-like"/>
</dbReference>
<dbReference type="InterPro" id="IPR003323">
    <property type="entry name" value="OTU_dom"/>
</dbReference>
<accession>A0A9Q0YBN5</accession>
<comment type="caution">
    <text evidence="3">The sequence shown here is derived from an EMBL/GenBank/DDBJ whole genome shotgun (WGS) entry which is preliminary data.</text>
</comment>
<reference evidence="3" key="1">
    <citation type="submission" date="2021-10" db="EMBL/GenBank/DDBJ databases">
        <title>Tropical sea cucumber genome reveals ecological adaptation and Cuvierian tubules defense mechanism.</title>
        <authorList>
            <person name="Chen T."/>
        </authorList>
    </citation>
    <scope>NUCLEOTIDE SEQUENCE</scope>
    <source>
        <strain evidence="3">Nanhai2018</strain>
        <tissue evidence="3">Muscle</tissue>
    </source>
</reference>
<dbReference type="GO" id="GO:0004843">
    <property type="term" value="F:cysteine-type deubiquitinase activity"/>
    <property type="evidence" value="ECO:0007669"/>
    <property type="project" value="TreeGrafter"/>
</dbReference>
<organism evidence="3 4">
    <name type="scientific">Holothuria leucospilota</name>
    <name type="common">Black long sea cucumber</name>
    <name type="synonym">Mertensiothuria leucospilota</name>
    <dbReference type="NCBI Taxonomy" id="206669"/>
    <lineage>
        <taxon>Eukaryota</taxon>
        <taxon>Metazoa</taxon>
        <taxon>Echinodermata</taxon>
        <taxon>Eleutherozoa</taxon>
        <taxon>Echinozoa</taxon>
        <taxon>Holothuroidea</taxon>
        <taxon>Aspidochirotacea</taxon>
        <taxon>Aspidochirotida</taxon>
        <taxon>Holothuriidae</taxon>
        <taxon>Holothuria</taxon>
    </lineage>
</organism>
<dbReference type="OrthoDB" id="6626362at2759"/>
<evidence type="ECO:0000313" key="4">
    <source>
        <dbReference type="Proteomes" id="UP001152320"/>
    </source>
</evidence>
<dbReference type="PANTHER" id="PTHR12419">
    <property type="entry name" value="OTU DOMAIN CONTAINING PROTEIN"/>
    <property type="match status" value="1"/>
</dbReference>
<dbReference type="InterPro" id="IPR038765">
    <property type="entry name" value="Papain-like_cys_pep_sf"/>
</dbReference>
<dbReference type="Proteomes" id="UP001152320">
    <property type="component" value="Unassembled WGS sequence"/>
</dbReference>
<feature type="region of interest" description="Disordered" evidence="1">
    <location>
        <begin position="1"/>
        <end position="23"/>
    </location>
</feature>
<dbReference type="Pfam" id="PF02338">
    <property type="entry name" value="OTU"/>
    <property type="match status" value="1"/>
</dbReference>
<name>A0A9Q0YBN5_HOLLE</name>
<dbReference type="Gene3D" id="3.90.70.80">
    <property type="match status" value="1"/>
</dbReference>
<evidence type="ECO:0000313" key="3">
    <source>
        <dbReference type="EMBL" id="KAJ8018579.1"/>
    </source>
</evidence>
<dbReference type="PROSITE" id="PS50802">
    <property type="entry name" value="OTU"/>
    <property type="match status" value="1"/>
</dbReference>
<dbReference type="GO" id="GO:0016579">
    <property type="term" value="P:protein deubiquitination"/>
    <property type="evidence" value="ECO:0007669"/>
    <property type="project" value="TreeGrafter"/>
</dbReference>
<gene>
    <name evidence="3" type="ORF">HOLleu_43351</name>
</gene>
<dbReference type="EMBL" id="JAIZAY010000280">
    <property type="protein sequence ID" value="KAJ8018579.1"/>
    <property type="molecule type" value="Genomic_DNA"/>
</dbReference>
<dbReference type="CDD" id="cd22755">
    <property type="entry name" value="OTU_CeDUB-like"/>
    <property type="match status" value="1"/>
</dbReference>